<feature type="transmembrane region" description="Helical" evidence="2">
    <location>
        <begin position="95"/>
        <end position="116"/>
    </location>
</feature>
<comment type="caution">
    <text evidence="3">The sequence shown here is derived from an EMBL/GenBank/DDBJ whole genome shotgun (WGS) entry which is preliminary data.</text>
</comment>
<feature type="transmembrane region" description="Helical" evidence="2">
    <location>
        <begin position="20"/>
        <end position="41"/>
    </location>
</feature>
<feature type="compositionally biased region" description="Basic and acidic residues" evidence="1">
    <location>
        <begin position="135"/>
        <end position="154"/>
    </location>
</feature>
<dbReference type="EMBL" id="BMRG01000001">
    <property type="protein sequence ID" value="GGP39054.1"/>
    <property type="molecule type" value="Genomic_DNA"/>
</dbReference>
<keyword evidence="2" id="KW-0472">Membrane</keyword>
<sequence length="163" mass="18001">MSDGYPPHGERVEGAGLMDQSYAVFLLLGVVLVLIDGQLIYHSGKGYMNRAYGDPEAAASMTRLATVLFHLVVLGLLALVSIISVNTGDPVKDVVVKLGVTLLLLALVHAVTMMILGRIRDRQIQQQLADEMAEEHRQFEERQRLDDHRPETKVDPLSIKTIS</sequence>
<reference evidence="3" key="1">
    <citation type="journal article" date="2014" name="Int. J. Syst. Evol. Microbiol.">
        <title>Complete genome sequence of Corynebacterium casei LMG S-19264T (=DSM 44701T), isolated from a smear-ripened cheese.</title>
        <authorList>
            <consortium name="US DOE Joint Genome Institute (JGI-PGF)"/>
            <person name="Walter F."/>
            <person name="Albersmeier A."/>
            <person name="Kalinowski J."/>
            <person name="Ruckert C."/>
        </authorList>
    </citation>
    <scope>NUCLEOTIDE SEQUENCE</scope>
    <source>
        <strain evidence="3">JCM 3313</strain>
    </source>
</reference>
<feature type="transmembrane region" description="Helical" evidence="2">
    <location>
        <begin position="62"/>
        <end position="83"/>
    </location>
</feature>
<reference evidence="3" key="2">
    <citation type="submission" date="2020-09" db="EMBL/GenBank/DDBJ databases">
        <authorList>
            <person name="Sun Q."/>
            <person name="Ohkuma M."/>
        </authorList>
    </citation>
    <scope>NUCLEOTIDE SEQUENCE</scope>
    <source>
        <strain evidence="3">JCM 3313</strain>
    </source>
</reference>
<keyword evidence="2" id="KW-0812">Transmembrane</keyword>
<feature type="region of interest" description="Disordered" evidence="1">
    <location>
        <begin position="135"/>
        <end position="163"/>
    </location>
</feature>
<evidence type="ECO:0000256" key="1">
    <source>
        <dbReference type="SAM" id="MobiDB-lite"/>
    </source>
</evidence>
<protein>
    <submittedName>
        <fullName evidence="3">Uncharacterized protein</fullName>
    </submittedName>
</protein>
<gene>
    <name evidence="3" type="ORF">GCM10010185_08230</name>
</gene>
<proteinExistence type="predicted"/>
<dbReference type="AlphaFoldDB" id="A0A918AHT1"/>
<evidence type="ECO:0000313" key="3">
    <source>
        <dbReference type="EMBL" id="GGP39054.1"/>
    </source>
</evidence>
<organism evidence="3 4">
    <name type="scientific">Saccharothrix coeruleofusca</name>
    <dbReference type="NCBI Taxonomy" id="33919"/>
    <lineage>
        <taxon>Bacteria</taxon>
        <taxon>Bacillati</taxon>
        <taxon>Actinomycetota</taxon>
        <taxon>Actinomycetes</taxon>
        <taxon>Pseudonocardiales</taxon>
        <taxon>Pseudonocardiaceae</taxon>
        <taxon>Saccharothrix</taxon>
    </lineage>
</organism>
<dbReference type="Proteomes" id="UP000639606">
    <property type="component" value="Unassembled WGS sequence"/>
</dbReference>
<keyword evidence="2" id="KW-1133">Transmembrane helix</keyword>
<evidence type="ECO:0000313" key="4">
    <source>
        <dbReference type="Proteomes" id="UP000639606"/>
    </source>
</evidence>
<keyword evidence="4" id="KW-1185">Reference proteome</keyword>
<name>A0A918AHT1_9PSEU</name>
<evidence type="ECO:0000256" key="2">
    <source>
        <dbReference type="SAM" id="Phobius"/>
    </source>
</evidence>
<accession>A0A918AHT1</accession>